<feature type="region of interest" description="Disordered" evidence="1">
    <location>
        <begin position="1"/>
        <end position="24"/>
    </location>
</feature>
<dbReference type="EMBL" id="PGEZ01000001">
    <property type="protein sequence ID" value="PJJ56089.1"/>
    <property type="molecule type" value="Genomic_DNA"/>
</dbReference>
<proteinExistence type="predicted"/>
<sequence length="119" mass="13488">MGLFGRKKRTRTRGGAVVADRSADAHDRKHLEQFIESRTGVEGFVEPPTAVSQTTLLLVAKDGEWTRRRVPSAGWAHEFANKHQVPTYDAGVVGYPQRMREYNRRVAAERKRRDREAGA</sequence>
<keyword evidence="3" id="KW-1185">Reference proteome</keyword>
<evidence type="ECO:0000313" key="3">
    <source>
        <dbReference type="Proteomes" id="UP000230842"/>
    </source>
</evidence>
<dbReference type="AlphaFoldDB" id="A0A0B2AYL2"/>
<evidence type="ECO:0000256" key="1">
    <source>
        <dbReference type="SAM" id="MobiDB-lite"/>
    </source>
</evidence>
<organism evidence="2 3">
    <name type="scientific">Mumia flava</name>
    <dbReference type="NCBI Taxonomy" id="1348852"/>
    <lineage>
        <taxon>Bacteria</taxon>
        <taxon>Bacillati</taxon>
        <taxon>Actinomycetota</taxon>
        <taxon>Actinomycetes</taxon>
        <taxon>Propionibacteriales</taxon>
        <taxon>Nocardioidaceae</taxon>
        <taxon>Mumia</taxon>
    </lineage>
</organism>
<dbReference type="RefSeq" id="WP_039368713.1">
    <property type="nucleotide sequence ID" value="NZ_PGEZ01000001.1"/>
</dbReference>
<feature type="compositionally biased region" description="Basic residues" evidence="1">
    <location>
        <begin position="1"/>
        <end position="12"/>
    </location>
</feature>
<name>A0A0B2AYL2_9ACTN</name>
<evidence type="ECO:0000313" key="2">
    <source>
        <dbReference type="EMBL" id="PJJ56089.1"/>
    </source>
</evidence>
<dbReference type="OrthoDB" id="5192422at2"/>
<dbReference type="Proteomes" id="UP000230842">
    <property type="component" value="Unassembled WGS sequence"/>
</dbReference>
<gene>
    <name evidence="2" type="ORF">CLV56_0293</name>
</gene>
<comment type="caution">
    <text evidence="2">The sequence shown here is derived from an EMBL/GenBank/DDBJ whole genome shotgun (WGS) entry which is preliminary data.</text>
</comment>
<accession>A0A0B2AYL2</accession>
<reference evidence="2 3" key="1">
    <citation type="submission" date="2017-11" db="EMBL/GenBank/DDBJ databases">
        <title>Genomic Encyclopedia of Archaeal and Bacterial Type Strains, Phase II (KMG-II): From Individual Species to Whole Genera.</title>
        <authorList>
            <person name="Goeker M."/>
        </authorList>
    </citation>
    <scope>NUCLEOTIDE SEQUENCE [LARGE SCALE GENOMIC DNA]</scope>
    <source>
        <strain evidence="2 3">DSM 27763</strain>
    </source>
</reference>
<protein>
    <submittedName>
        <fullName evidence="2">Uncharacterized protein</fullName>
    </submittedName>
</protein>